<reference evidence="7 8" key="1">
    <citation type="submission" date="2015-04" db="EMBL/GenBank/DDBJ databases">
        <title>Complete genome sequence of Schizopora paradoxa KUC8140, a cosmopolitan wood degrader in East Asia.</title>
        <authorList>
            <consortium name="DOE Joint Genome Institute"/>
            <person name="Min B."/>
            <person name="Park H."/>
            <person name="Jang Y."/>
            <person name="Kim J.-J."/>
            <person name="Kim K.H."/>
            <person name="Pangilinan J."/>
            <person name="Lipzen A."/>
            <person name="Riley R."/>
            <person name="Grigoriev I.V."/>
            <person name="Spatafora J.W."/>
            <person name="Choi I.-G."/>
        </authorList>
    </citation>
    <scope>NUCLEOTIDE SEQUENCE [LARGE SCALE GENOMIC DNA]</scope>
    <source>
        <strain evidence="7 8">KUC8140</strain>
    </source>
</reference>
<dbReference type="Gene3D" id="3.40.50.720">
    <property type="entry name" value="NAD(P)-binding Rossmann-like Domain"/>
    <property type="match status" value="1"/>
</dbReference>
<dbReference type="SUPFAM" id="SSF51735">
    <property type="entry name" value="NAD(P)-binding Rossmann-fold domains"/>
    <property type="match status" value="1"/>
</dbReference>
<evidence type="ECO:0000256" key="3">
    <source>
        <dbReference type="ARBA" id="ARBA00022955"/>
    </source>
</evidence>
<dbReference type="GO" id="GO:0006694">
    <property type="term" value="P:steroid biosynthetic process"/>
    <property type="evidence" value="ECO:0007669"/>
    <property type="project" value="UniProtKB-KW"/>
</dbReference>
<dbReference type="GO" id="GO:0005789">
    <property type="term" value="C:endoplasmic reticulum membrane"/>
    <property type="evidence" value="ECO:0007669"/>
    <property type="project" value="TreeGrafter"/>
</dbReference>
<dbReference type="AlphaFoldDB" id="A0A0H2SDD5"/>
<dbReference type="GO" id="GO:0005741">
    <property type="term" value="C:mitochondrial outer membrane"/>
    <property type="evidence" value="ECO:0007669"/>
    <property type="project" value="TreeGrafter"/>
</dbReference>
<accession>A0A0H2SDD5</accession>
<keyword evidence="4" id="KW-0560">Oxidoreductase</keyword>
<proteinExistence type="inferred from homology"/>
<evidence type="ECO:0000256" key="4">
    <source>
        <dbReference type="ARBA" id="ARBA00023002"/>
    </source>
</evidence>
<keyword evidence="8" id="KW-1185">Reference proteome</keyword>
<evidence type="ECO:0000256" key="5">
    <source>
        <dbReference type="ARBA" id="ARBA00023098"/>
    </source>
</evidence>
<keyword evidence="3" id="KW-0752">Steroid biosynthesis</keyword>
<comment type="similarity">
    <text evidence="6">Belongs to the short-chain dehydrogenases/reductases (SDR) family. ERG27 subfamily.</text>
</comment>
<evidence type="ECO:0000256" key="6">
    <source>
        <dbReference type="ARBA" id="ARBA00023593"/>
    </source>
</evidence>
<dbReference type="GO" id="GO:0005811">
    <property type="term" value="C:lipid droplet"/>
    <property type="evidence" value="ECO:0007669"/>
    <property type="project" value="TreeGrafter"/>
</dbReference>
<gene>
    <name evidence="7" type="ORF">SCHPADRAFT_817415</name>
</gene>
<organism evidence="7 8">
    <name type="scientific">Schizopora paradoxa</name>
    <dbReference type="NCBI Taxonomy" id="27342"/>
    <lineage>
        <taxon>Eukaryota</taxon>
        <taxon>Fungi</taxon>
        <taxon>Dikarya</taxon>
        <taxon>Basidiomycota</taxon>
        <taxon>Agaricomycotina</taxon>
        <taxon>Agaricomycetes</taxon>
        <taxon>Hymenochaetales</taxon>
        <taxon>Schizoporaceae</taxon>
        <taxon>Schizopora</taxon>
    </lineage>
</organism>
<dbReference type="Proteomes" id="UP000053477">
    <property type="component" value="Unassembled WGS sequence"/>
</dbReference>
<dbReference type="InterPro" id="IPR036291">
    <property type="entry name" value="NAD(P)-bd_dom_sf"/>
</dbReference>
<dbReference type="InterPro" id="IPR051593">
    <property type="entry name" value="Ergosterol_Biosynth_ERG27"/>
</dbReference>
<keyword evidence="1" id="KW-0444">Lipid biosynthesis</keyword>
<dbReference type="FunCoup" id="A0A0H2SDD5">
    <property type="interactions" value="71"/>
</dbReference>
<dbReference type="GO" id="GO:0000253">
    <property type="term" value="F:3-beta-hydroxysteroid 3-dehydrogenase (NADP+) activity"/>
    <property type="evidence" value="ECO:0007669"/>
    <property type="project" value="TreeGrafter"/>
</dbReference>
<dbReference type="OrthoDB" id="9989144at2759"/>
<evidence type="ECO:0000256" key="2">
    <source>
        <dbReference type="ARBA" id="ARBA00022857"/>
    </source>
</evidence>
<evidence type="ECO:0000313" key="8">
    <source>
        <dbReference type="Proteomes" id="UP000053477"/>
    </source>
</evidence>
<evidence type="ECO:0000256" key="1">
    <source>
        <dbReference type="ARBA" id="ARBA00022516"/>
    </source>
</evidence>
<sequence>MTSLRVKPIVIVTGANGGVGFAVCERLLLQLLQKTPPDSLPQPFVARKLYPNYPRDAPTVDTSSFGHDGITVIMACRSRKKAESAKRELLRKVHEEIAKLEQLKSYDGHAERFKTNFEVVVEELDLADMKSVFAFTNTIGSKYPYVSHIVCNAGVVSLTGYDWLLCIKQCCTEPIVALTSPLFKLQTVGELSVDQVGYVFQCNVFGHYVLYRELQNLLKRYYSLSNNPARVLWTSSIEAVPSCYDSKDWQLLKNDHSYEATKYQMDLLVGTFEARQEDASDPLIRHLLEHPGVVKTNILTSSVNNFILEALAQMLFYLVRFLGSRNHVISTYKAAVSAVHLLLVPLAFITTTGKGKTPLKFAAQSTRSGQEYVDADTVHDWESRAPDGEDLLDKCEALYQKFLAENPSS</sequence>
<dbReference type="InParanoid" id="A0A0H2SDD5"/>
<protein>
    <recommendedName>
        <fullName evidence="9">3-keto sterol reductase</fullName>
    </recommendedName>
</protein>
<dbReference type="STRING" id="27342.A0A0H2SDD5"/>
<keyword evidence="5" id="KW-0443">Lipid metabolism</keyword>
<keyword evidence="2" id="KW-0521">NADP</keyword>
<dbReference type="EMBL" id="KQ085884">
    <property type="protein sequence ID" value="KLO19773.1"/>
    <property type="molecule type" value="Genomic_DNA"/>
</dbReference>
<evidence type="ECO:0008006" key="9">
    <source>
        <dbReference type="Google" id="ProtNLM"/>
    </source>
</evidence>
<dbReference type="PANTHER" id="PTHR43647">
    <property type="entry name" value="DEHYDROGENASE"/>
    <property type="match status" value="1"/>
</dbReference>
<evidence type="ECO:0000313" key="7">
    <source>
        <dbReference type="EMBL" id="KLO19773.1"/>
    </source>
</evidence>
<dbReference type="PANTHER" id="PTHR43647:SF1">
    <property type="entry name" value="3-KETO-STEROID REDUCTASE ERG27"/>
    <property type="match status" value="1"/>
</dbReference>
<name>A0A0H2SDD5_9AGAM</name>